<gene>
    <name evidence="5 9" type="primary">hflX</name>
</gene>
<dbReference type="PANTHER" id="PTHR10229:SF8">
    <property type="entry name" value="GTPASE HFLX"/>
    <property type="match status" value="1"/>
</dbReference>
<feature type="binding site" evidence="7">
    <location>
        <position position="217"/>
    </location>
    <ligand>
        <name>Mg(2+)</name>
        <dbReference type="ChEBI" id="CHEBI:18420"/>
    </ligand>
</feature>
<feature type="binding site" evidence="6">
    <location>
        <begin position="215"/>
        <end position="219"/>
    </location>
    <ligand>
        <name>GTP</name>
        <dbReference type="ChEBI" id="CHEBI:37565"/>
    </ligand>
</feature>
<proteinExistence type="inferred from homology"/>
<dbReference type="GO" id="GO:0005525">
    <property type="term" value="F:GTP binding"/>
    <property type="evidence" value="ECO:0007669"/>
    <property type="project" value="UniProtKB-UniRule"/>
</dbReference>
<evidence type="ECO:0000256" key="7">
    <source>
        <dbReference type="PIRSR" id="PIRSR006809-2"/>
    </source>
</evidence>
<dbReference type="InterPro" id="IPR016496">
    <property type="entry name" value="GTPase_HflX"/>
</dbReference>
<evidence type="ECO:0000313" key="9">
    <source>
        <dbReference type="EMBL" id="AIF07759.1"/>
    </source>
</evidence>
<dbReference type="GO" id="GO:0046872">
    <property type="term" value="F:metal ion binding"/>
    <property type="evidence" value="ECO:0007669"/>
    <property type="project" value="UniProtKB-KW"/>
</dbReference>
<dbReference type="EMBL" id="KF900812">
    <property type="protein sequence ID" value="AIF07759.1"/>
    <property type="molecule type" value="Genomic_DNA"/>
</dbReference>
<evidence type="ECO:0000259" key="8">
    <source>
        <dbReference type="PROSITE" id="PS51705"/>
    </source>
</evidence>
<dbReference type="InterPro" id="IPR025121">
    <property type="entry name" value="GTPase_HflX_N"/>
</dbReference>
<dbReference type="Pfam" id="PF01926">
    <property type="entry name" value="MMR_HSR1"/>
    <property type="match status" value="1"/>
</dbReference>
<evidence type="ECO:0000256" key="2">
    <source>
        <dbReference type="ARBA" id="ARBA00022741"/>
    </source>
</evidence>
<reference evidence="9" key="1">
    <citation type="journal article" date="2014" name="Genome Biol. Evol.">
        <title>Pangenome evidence for extensive interdomain horizontal transfer affecting lineage core and shell genes in uncultured planktonic thaumarchaeota and euryarchaeota.</title>
        <authorList>
            <person name="Deschamps P."/>
            <person name="Zivanovic Y."/>
            <person name="Moreira D."/>
            <person name="Rodriguez-Valera F."/>
            <person name="Lopez-Garcia P."/>
        </authorList>
    </citation>
    <scope>NUCLEOTIDE SEQUENCE</scope>
</reference>
<comment type="similarity">
    <text evidence="5">Belongs to the TRAFAC class OBG-HflX-like GTPase superfamily. HflX GTPase family.</text>
</comment>
<dbReference type="InterPro" id="IPR027417">
    <property type="entry name" value="P-loop_NTPase"/>
</dbReference>
<evidence type="ECO:0000256" key="1">
    <source>
        <dbReference type="ARBA" id="ARBA00022723"/>
    </source>
</evidence>
<evidence type="ECO:0000256" key="3">
    <source>
        <dbReference type="ARBA" id="ARBA00022842"/>
    </source>
</evidence>
<dbReference type="SUPFAM" id="SSF52540">
    <property type="entry name" value="P-loop containing nucleoside triphosphate hydrolases"/>
    <property type="match status" value="1"/>
</dbReference>
<comment type="subcellular location">
    <subcellularLocation>
        <location evidence="5">Cytoplasm</location>
    </subcellularLocation>
    <text evidence="5">May associate with membranes.</text>
</comment>
<accession>A0A075GVJ6</accession>
<comment type="subunit">
    <text evidence="5">Monomer. Associates with the 50S ribosomal subunit.</text>
</comment>
<dbReference type="PANTHER" id="PTHR10229">
    <property type="entry name" value="GTP-BINDING PROTEIN HFLX"/>
    <property type="match status" value="1"/>
</dbReference>
<keyword evidence="5" id="KW-0963">Cytoplasm</keyword>
<comment type="function">
    <text evidence="5">GTPase that associates with the 50S ribosomal subunit and may have a role during protein synthesis or ribosome biogenesis.</text>
</comment>
<dbReference type="InterPro" id="IPR032305">
    <property type="entry name" value="GTP-bd_M"/>
</dbReference>
<keyword evidence="4 5" id="KW-0342">GTP-binding</keyword>
<dbReference type="AlphaFoldDB" id="A0A075GVJ6"/>
<dbReference type="PROSITE" id="PS51705">
    <property type="entry name" value="G_HFLX"/>
    <property type="match status" value="1"/>
</dbReference>
<organism evidence="9">
    <name type="scientific">uncultured marine thaumarchaeote KM3_24_H04</name>
    <dbReference type="NCBI Taxonomy" id="1456101"/>
    <lineage>
        <taxon>Archaea</taxon>
        <taxon>Nitrososphaerota</taxon>
        <taxon>environmental samples</taxon>
    </lineage>
</organism>
<dbReference type="GO" id="GO:0003924">
    <property type="term" value="F:GTPase activity"/>
    <property type="evidence" value="ECO:0007669"/>
    <property type="project" value="UniProtKB-UniRule"/>
</dbReference>
<evidence type="ECO:0000256" key="5">
    <source>
        <dbReference type="HAMAP-Rule" id="MF_00900"/>
    </source>
</evidence>
<keyword evidence="1 7" id="KW-0479">Metal-binding</keyword>
<dbReference type="HAMAP" id="MF_00900">
    <property type="entry name" value="GTPase_HflX"/>
    <property type="match status" value="1"/>
</dbReference>
<sequence>MNSCILITYFDLDSISEAKGLCDSAQYEIVHVIKQNSLQHRKFGLSEGIIDEIKEIMQKKQPSVIIFDEILKPSQNYNLASELKIEVLDRESLILEIFESRAQSTESQMQVKLAQLRYEMSRAKEKVRLARMGEQPGFMGIGKFEVDVYYNDIKYRMMNVKSKLQKAGKQRELHRQSRKRIGFNTVSIAGYTSAGKTTLFNSLTGEKKEKSAKLFTTLTTTTRKFKLDREWVLISDTVGFISKLPAYLIEAFRSTLEELTFTDVVLVIIDSTDNSNKLKIKFSNCMKTLIKLGVERDKIIFVMNKTEKMNEYEINSKIKELDLYNNNKCVAISAITNKNFDILKKKIKESIGEDKRIISKNSGME</sequence>
<dbReference type="Pfam" id="PF13167">
    <property type="entry name" value="GTP-bdg_N"/>
    <property type="match status" value="1"/>
</dbReference>
<feature type="binding site" evidence="6">
    <location>
        <begin position="190"/>
        <end position="197"/>
    </location>
    <ligand>
        <name>GTP</name>
        <dbReference type="ChEBI" id="CHEBI:37565"/>
    </ligand>
</feature>
<comment type="cofactor">
    <cofactor evidence="7">
        <name>Mg(2+)</name>
        <dbReference type="ChEBI" id="CHEBI:18420"/>
    </cofactor>
</comment>
<dbReference type="InterPro" id="IPR030394">
    <property type="entry name" value="G_HFLX_dom"/>
</dbReference>
<keyword evidence="2 5" id="KW-0547">Nucleotide-binding</keyword>
<feature type="binding site" evidence="7">
    <location>
        <position position="197"/>
    </location>
    <ligand>
        <name>Mg(2+)</name>
        <dbReference type="ChEBI" id="CHEBI:18420"/>
    </ligand>
</feature>
<keyword evidence="3 7" id="KW-0460">Magnesium</keyword>
<dbReference type="Gene3D" id="3.40.50.11060">
    <property type="entry name" value="GTPase HflX, N-terminal domain"/>
    <property type="match status" value="1"/>
</dbReference>
<dbReference type="NCBIfam" id="TIGR03156">
    <property type="entry name" value="GTP_HflX"/>
    <property type="match status" value="1"/>
</dbReference>
<protein>
    <recommendedName>
        <fullName evidence="5">GTPase HflX</fullName>
    </recommendedName>
    <alternativeName>
        <fullName evidence="5">GTP-binding protein HflX</fullName>
    </alternativeName>
</protein>
<dbReference type="InterPro" id="IPR042108">
    <property type="entry name" value="GTPase_HflX_N_sf"/>
</dbReference>
<feature type="binding site" evidence="6">
    <location>
        <begin position="236"/>
        <end position="239"/>
    </location>
    <ligand>
        <name>GTP</name>
        <dbReference type="ChEBI" id="CHEBI:37565"/>
    </ligand>
</feature>
<dbReference type="PIRSF" id="PIRSF006809">
    <property type="entry name" value="GTP-binding_hflX_prd"/>
    <property type="match status" value="1"/>
</dbReference>
<dbReference type="GO" id="GO:0043022">
    <property type="term" value="F:ribosome binding"/>
    <property type="evidence" value="ECO:0007669"/>
    <property type="project" value="TreeGrafter"/>
</dbReference>
<dbReference type="InterPro" id="IPR006073">
    <property type="entry name" value="GTP-bd"/>
</dbReference>
<name>A0A075GVJ6_9ARCH</name>
<dbReference type="Gene3D" id="6.10.250.2860">
    <property type="match status" value="1"/>
</dbReference>
<evidence type="ECO:0000256" key="6">
    <source>
        <dbReference type="PIRSR" id="PIRSR006809-1"/>
    </source>
</evidence>
<dbReference type="GO" id="GO:0005737">
    <property type="term" value="C:cytoplasm"/>
    <property type="evidence" value="ECO:0007669"/>
    <property type="project" value="UniProtKB-SubCell"/>
</dbReference>
<evidence type="ECO:0000256" key="4">
    <source>
        <dbReference type="ARBA" id="ARBA00023134"/>
    </source>
</evidence>
<dbReference type="Pfam" id="PF16360">
    <property type="entry name" value="GTP-bdg_M"/>
    <property type="match status" value="1"/>
</dbReference>
<feature type="domain" description="Hflx-type G" evidence="8">
    <location>
        <begin position="184"/>
        <end position="274"/>
    </location>
</feature>
<dbReference type="Gene3D" id="3.40.50.300">
    <property type="entry name" value="P-loop containing nucleotide triphosphate hydrolases"/>
    <property type="match status" value="1"/>
</dbReference>